<proteinExistence type="predicted"/>
<evidence type="ECO:0000313" key="2">
    <source>
        <dbReference type="EMBL" id="MEJ5977895.1"/>
    </source>
</evidence>
<dbReference type="EMBL" id="JBBHJZ010000003">
    <property type="protein sequence ID" value="MEJ5977895.1"/>
    <property type="molecule type" value="Genomic_DNA"/>
</dbReference>
<evidence type="ECO:0000259" key="1">
    <source>
        <dbReference type="Pfam" id="PF13590"/>
    </source>
</evidence>
<dbReference type="RefSeq" id="WP_339587843.1">
    <property type="nucleotide sequence ID" value="NZ_JBBHJZ010000003.1"/>
</dbReference>
<reference evidence="2 3" key="1">
    <citation type="submission" date="2024-03" db="EMBL/GenBank/DDBJ databases">
        <authorList>
            <person name="Jo J.-H."/>
        </authorList>
    </citation>
    <scope>NUCLEOTIDE SEQUENCE [LARGE SCALE GENOMIC DNA]</scope>
    <source>
        <strain evidence="2 3">PS1R-30</strain>
    </source>
</reference>
<comment type="caution">
    <text evidence="2">The sequence shown here is derived from an EMBL/GenBank/DDBJ whole genome shotgun (WGS) entry which is preliminary data.</text>
</comment>
<feature type="domain" description="DUF4136" evidence="1">
    <location>
        <begin position="70"/>
        <end position="204"/>
    </location>
</feature>
<name>A0ABU8RXS4_9SPHN</name>
<dbReference type="Pfam" id="PF13590">
    <property type="entry name" value="DUF4136"/>
    <property type="match status" value="1"/>
</dbReference>
<dbReference type="InterPro" id="IPR025411">
    <property type="entry name" value="DUF4136"/>
</dbReference>
<organism evidence="2 3">
    <name type="scientific">Novosphingobium anseongense</name>
    <dbReference type="NCBI Taxonomy" id="3133436"/>
    <lineage>
        <taxon>Bacteria</taxon>
        <taxon>Pseudomonadati</taxon>
        <taxon>Pseudomonadota</taxon>
        <taxon>Alphaproteobacteria</taxon>
        <taxon>Sphingomonadales</taxon>
        <taxon>Sphingomonadaceae</taxon>
        <taxon>Novosphingobium</taxon>
    </lineage>
</organism>
<dbReference type="Proteomes" id="UP001361239">
    <property type="component" value="Unassembled WGS sequence"/>
</dbReference>
<accession>A0ABU8RXS4</accession>
<sequence length="213" mass="21652">MSTLLRSRAAGRTSGAVMTKSLSLAALLALALTGCVAPVGPVEVTRFVAPNGPGLARGTIAVEPAPGMVADSLEWRTYAAAVGRQLALLGYGEQAPGNGTQVALVRLQRQTYRPERSRGPVSVGVGGSAGSYGSGVGLGIGFDLSGPPADVVETELAVTIKDRASGQSLWEGRAAFTVTAKSPLANSQLGAAKMSEALFKGFPGRSGETIQVK</sequence>
<protein>
    <submittedName>
        <fullName evidence="2">DUF4136 domain-containing protein</fullName>
    </submittedName>
</protein>
<dbReference type="PROSITE" id="PS51257">
    <property type="entry name" value="PROKAR_LIPOPROTEIN"/>
    <property type="match status" value="1"/>
</dbReference>
<keyword evidence="3" id="KW-1185">Reference proteome</keyword>
<evidence type="ECO:0000313" key="3">
    <source>
        <dbReference type="Proteomes" id="UP001361239"/>
    </source>
</evidence>
<gene>
    <name evidence="2" type="ORF">WG901_14695</name>
</gene>